<protein>
    <recommendedName>
        <fullName evidence="3">protochlorophyllide reductase</fullName>
        <ecNumber evidence="3">1.3.1.33</ecNumber>
    </recommendedName>
</protein>
<dbReference type="EC" id="1.3.1.33" evidence="3"/>
<dbReference type="KEGG" id="mpp:MICPUCDRAFT_17564"/>
<evidence type="ECO:0000256" key="6">
    <source>
        <dbReference type="ARBA" id="ARBA00023002"/>
    </source>
</evidence>
<reference evidence="8 9" key="1">
    <citation type="journal article" date="2009" name="Science">
        <title>Green evolution and dynamic adaptations revealed by genomes of the marine picoeukaryotes Micromonas.</title>
        <authorList>
            <person name="Worden A.Z."/>
            <person name="Lee J.H."/>
            <person name="Mock T."/>
            <person name="Rouze P."/>
            <person name="Simmons M.P."/>
            <person name="Aerts A.L."/>
            <person name="Allen A.E."/>
            <person name="Cuvelier M.L."/>
            <person name="Derelle E."/>
            <person name="Everett M.V."/>
            <person name="Foulon E."/>
            <person name="Grimwood J."/>
            <person name="Gundlach H."/>
            <person name="Henrissat B."/>
            <person name="Napoli C."/>
            <person name="McDonald S.M."/>
            <person name="Parker M.S."/>
            <person name="Rombauts S."/>
            <person name="Salamov A."/>
            <person name="Von Dassow P."/>
            <person name="Badger J.H."/>
            <person name="Coutinho P.M."/>
            <person name="Demir E."/>
            <person name="Dubchak I."/>
            <person name="Gentemann C."/>
            <person name="Eikrem W."/>
            <person name="Gready J.E."/>
            <person name="John U."/>
            <person name="Lanier W."/>
            <person name="Lindquist E.A."/>
            <person name="Lucas S."/>
            <person name="Mayer K.F."/>
            <person name="Moreau H."/>
            <person name="Not F."/>
            <person name="Otillar R."/>
            <person name="Panaud O."/>
            <person name="Pangilinan J."/>
            <person name="Paulsen I."/>
            <person name="Piegu B."/>
            <person name="Poliakov A."/>
            <person name="Robbens S."/>
            <person name="Schmutz J."/>
            <person name="Toulza E."/>
            <person name="Wyss T."/>
            <person name="Zelensky A."/>
            <person name="Zhou K."/>
            <person name="Armbrust E.V."/>
            <person name="Bhattacharya D."/>
            <person name="Goodenough U.W."/>
            <person name="Van de Peer Y."/>
            <person name="Grigoriev I.V."/>
        </authorList>
    </citation>
    <scope>NUCLEOTIDE SEQUENCE [LARGE SCALE GENOMIC DNA]</scope>
    <source>
        <strain evidence="8 9">CCMP1545</strain>
    </source>
</reference>
<dbReference type="PRINTS" id="PR00081">
    <property type="entry name" value="GDHRDH"/>
</dbReference>
<dbReference type="eggNOG" id="KOG1208">
    <property type="taxonomic scope" value="Eukaryota"/>
</dbReference>
<dbReference type="GO" id="GO:0015979">
    <property type="term" value="P:photosynthesis"/>
    <property type="evidence" value="ECO:0007669"/>
    <property type="project" value="UniProtKB-KW"/>
</dbReference>
<keyword evidence="7" id="KW-0149">Chlorophyll biosynthesis</keyword>
<dbReference type="Pfam" id="PF00106">
    <property type="entry name" value="adh_short"/>
    <property type="match status" value="1"/>
</dbReference>
<keyword evidence="9" id="KW-1185">Reference proteome</keyword>
<evidence type="ECO:0000256" key="5">
    <source>
        <dbReference type="ARBA" id="ARBA00022857"/>
    </source>
</evidence>
<dbReference type="SUPFAM" id="SSF51735">
    <property type="entry name" value="NAD(P)-binding Rossmann-fold domains"/>
    <property type="match status" value="1"/>
</dbReference>
<dbReference type="InterPro" id="IPR002347">
    <property type="entry name" value="SDR_fam"/>
</dbReference>
<dbReference type="UniPathway" id="UPA00668"/>
<evidence type="ECO:0000256" key="3">
    <source>
        <dbReference type="ARBA" id="ARBA00012006"/>
    </source>
</evidence>
<comment type="pathway">
    <text evidence="1">Porphyrin-containing compound metabolism; chlorophyll biosynthesis.</text>
</comment>
<dbReference type="Proteomes" id="UP000001876">
    <property type="component" value="Unassembled WGS sequence"/>
</dbReference>
<dbReference type="InterPro" id="IPR005979">
    <property type="entry name" value="Prochl_reduct"/>
</dbReference>
<proteinExistence type="inferred from homology"/>
<dbReference type="InterPro" id="IPR006311">
    <property type="entry name" value="TAT_signal"/>
</dbReference>
<dbReference type="STRING" id="564608.C1MU91"/>
<comment type="similarity">
    <text evidence="2">Belongs to the short-chain dehydrogenases/reductases (SDR) family. POR subfamily.</text>
</comment>
<dbReference type="OrthoDB" id="191139at2759"/>
<dbReference type="PANTHER" id="PTHR44419">
    <property type="entry name" value="PROTOCHLOROPHYLLIDE REDUCTASE C, CHLOROPLASTIC"/>
    <property type="match status" value="1"/>
</dbReference>
<keyword evidence="6" id="KW-0560">Oxidoreductase</keyword>
<evidence type="ECO:0000256" key="7">
    <source>
        <dbReference type="ARBA" id="ARBA00023171"/>
    </source>
</evidence>
<name>C1MU91_MICPC</name>
<evidence type="ECO:0000313" key="8">
    <source>
        <dbReference type="EMBL" id="EEH56587.1"/>
    </source>
</evidence>
<keyword evidence="4" id="KW-0602">Photosynthesis</keyword>
<evidence type="ECO:0000256" key="2">
    <source>
        <dbReference type="ARBA" id="ARBA00005821"/>
    </source>
</evidence>
<dbReference type="GeneID" id="9684595"/>
<sequence>MTSQHLHARVARANAARGLRARVVAPAGRSIATARRSAIAVSAARAETDDAASAPASASSRRDVVLGGALALASSALAATTPVAIADEAPTTTETTTTTTRDRKSVVVTGSNSGIGLDGAAKLAARGYDVTLACRTLAKAQAAKASIEATAAANGVVLTGSLTPAECDLASLDSIRAFAASRRAAPLDALVLNAGVEFSGDNTVRRTADGFEITVGVNHLGHFLLTNLLLPDLEAAASASPQSDGTTPRVVVTASEVHDPASPGGNVGLGAGLGDLRGLAENGAAFEMLDGSPYDADKAYKDSKLCNVLFARELQRRLRDAGSVVTVNTFGPGLITRTGLFRAQNPLFVKVFDFATNEIFHVAETVDGGGDCLVRMVTDAELEGVGDVYYNNGIAPGEGKTGHKFERGDVSAEAMDGEKGKALWAYSERLVGLSA</sequence>
<keyword evidence="5" id="KW-0521">NADP</keyword>
<dbReference type="EMBL" id="GG663740">
    <property type="protein sequence ID" value="EEH56587.1"/>
    <property type="molecule type" value="Genomic_DNA"/>
</dbReference>
<accession>C1MU91</accession>
<organism evidence="9">
    <name type="scientific">Micromonas pusilla (strain CCMP1545)</name>
    <name type="common">Picoplanktonic green alga</name>
    <dbReference type="NCBI Taxonomy" id="564608"/>
    <lineage>
        <taxon>Eukaryota</taxon>
        <taxon>Viridiplantae</taxon>
        <taxon>Chlorophyta</taxon>
        <taxon>Mamiellophyceae</taxon>
        <taxon>Mamiellales</taxon>
        <taxon>Mamiellaceae</taxon>
        <taxon>Micromonas</taxon>
    </lineage>
</organism>
<evidence type="ECO:0000256" key="1">
    <source>
        <dbReference type="ARBA" id="ARBA00005173"/>
    </source>
</evidence>
<dbReference type="InterPro" id="IPR036291">
    <property type="entry name" value="NAD(P)-bd_dom_sf"/>
</dbReference>
<dbReference type="PANTHER" id="PTHR44419:SF19">
    <property type="entry name" value="PROTOCHLOROPHYLLIDE REDUCTASE A, CHLOROPLASTIC"/>
    <property type="match status" value="1"/>
</dbReference>
<dbReference type="Gene3D" id="3.40.50.720">
    <property type="entry name" value="NAD(P)-binding Rossmann-like Domain"/>
    <property type="match status" value="1"/>
</dbReference>
<dbReference type="AlphaFoldDB" id="C1MU91"/>
<dbReference type="RefSeq" id="XP_003059455.1">
    <property type="nucleotide sequence ID" value="XM_003059409.1"/>
</dbReference>
<dbReference type="GO" id="GO:0015995">
    <property type="term" value="P:chlorophyll biosynthetic process"/>
    <property type="evidence" value="ECO:0007669"/>
    <property type="project" value="UniProtKB-UniPathway"/>
</dbReference>
<dbReference type="PROSITE" id="PS51318">
    <property type="entry name" value="TAT"/>
    <property type="match status" value="1"/>
</dbReference>
<dbReference type="OMA" id="HDPAQKS"/>
<evidence type="ECO:0000313" key="9">
    <source>
        <dbReference type="Proteomes" id="UP000001876"/>
    </source>
</evidence>
<gene>
    <name evidence="8" type="primary">PORB/C</name>
    <name evidence="8" type="ORF">MICPUCDRAFT_17564</name>
</gene>
<evidence type="ECO:0000256" key="4">
    <source>
        <dbReference type="ARBA" id="ARBA00022531"/>
    </source>
</evidence>
<dbReference type="GO" id="GO:0016630">
    <property type="term" value="F:protochlorophyllide reductase activity"/>
    <property type="evidence" value="ECO:0007669"/>
    <property type="project" value="UniProtKB-EC"/>
</dbReference>